<gene>
    <name evidence="1" type="ORF">B5807_02893</name>
</gene>
<name>A0A1Y2M9G4_EPING</name>
<evidence type="ECO:0000313" key="1">
    <source>
        <dbReference type="EMBL" id="OSS52740.1"/>
    </source>
</evidence>
<dbReference type="AlphaFoldDB" id="A0A1Y2M9G4"/>
<organism evidence="1 2">
    <name type="scientific">Epicoccum nigrum</name>
    <name type="common">Soil fungus</name>
    <name type="synonym">Epicoccum purpurascens</name>
    <dbReference type="NCBI Taxonomy" id="105696"/>
    <lineage>
        <taxon>Eukaryota</taxon>
        <taxon>Fungi</taxon>
        <taxon>Dikarya</taxon>
        <taxon>Ascomycota</taxon>
        <taxon>Pezizomycotina</taxon>
        <taxon>Dothideomycetes</taxon>
        <taxon>Pleosporomycetidae</taxon>
        <taxon>Pleosporales</taxon>
        <taxon>Pleosporineae</taxon>
        <taxon>Didymellaceae</taxon>
        <taxon>Epicoccum</taxon>
    </lineage>
</organism>
<dbReference type="Proteomes" id="UP000193240">
    <property type="component" value="Unassembled WGS sequence"/>
</dbReference>
<sequence length="232" mass="26569">MNTLFTPGGTTPADWDAVAAGKEFKVNAIFAPSYPRWNWPRTFPYLNLIALAHHHFEESTLRIMYLKRYQDVALQISKRGAENLAMERSAEDTTDGLERVVFVVQEELSPAAVEKQLYSIILTRLRGQRVLGRDWDAYAFADTIFEHTRVDRIDEVKQRAVEIIQELAERWHDDNGHDGDSDDEWDLDEVANPCGTCDGSAYESSSDKVLEMVIDSHVTCKDGLFFSRIDWH</sequence>
<accession>A0A1Y2M9G4</accession>
<evidence type="ECO:0000313" key="2">
    <source>
        <dbReference type="Proteomes" id="UP000193240"/>
    </source>
</evidence>
<reference evidence="1 2" key="1">
    <citation type="journal article" date="2017" name="Genome Announc.">
        <title>Genome sequence of the saprophytic ascomycete Epicoccum nigrum ICMP 19927 strain isolated from New Zealand.</title>
        <authorList>
            <person name="Fokin M."/>
            <person name="Fleetwood D."/>
            <person name="Weir B.S."/>
            <person name="Villas-Boas S.G."/>
        </authorList>
    </citation>
    <scope>NUCLEOTIDE SEQUENCE [LARGE SCALE GENOMIC DNA]</scope>
    <source>
        <strain evidence="1 2">ICMP 19927</strain>
    </source>
</reference>
<proteinExistence type="predicted"/>
<keyword evidence="2" id="KW-1185">Reference proteome</keyword>
<protein>
    <submittedName>
        <fullName evidence="1">Uncharacterized protein</fullName>
    </submittedName>
</protein>
<dbReference type="EMBL" id="KZ107839">
    <property type="protein sequence ID" value="OSS52740.1"/>
    <property type="molecule type" value="Genomic_DNA"/>
</dbReference>
<dbReference type="InParanoid" id="A0A1Y2M9G4"/>